<gene>
    <name evidence="2" type="ORF">NE398_08140</name>
</gene>
<dbReference type="Pfam" id="PF13472">
    <property type="entry name" value="Lipase_GDSL_2"/>
    <property type="match status" value="1"/>
</dbReference>
<dbReference type="AlphaFoldDB" id="A0A9X3XN50"/>
<evidence type="ECO:0000313" key="3">
    <source>
        <dbReference type="Proteomes" id="UP001141183"/>
    </source>
</evidence>
<name>A0A9X3XN50_9CLOT</name>
<organism evidence="2 3">
    <name type="scientific">Clostridium tertium</name>
    <dbReference type="NCBI Taxonomy" id="1559"/>
    <lineage>
        <taxon>Bacteria</taxon>
        <taxon>Bacillati</taxon>
        <taxon>Bacillota</taxon>
        <taxon>Clostridia</taxon>
        <taxon>Eubacteriales</taxon>
        <taxon>Clostridiaceae</taxon>
        <taxon>Clostridium</taxon>
    </lineage>
</organism>
<dbReference type="InterPro" id="IPR036514">
    <property type="entry name" value="SGNH_hydro_sf"/>
</dbReference>
<dbReference type="Gene3D" id="3.40.50.1110">
    <property type="entry name" value="SGNH hydrolase"/>
    <property type="match status" value="1"/>
</dbReference>
<dbReference type="Proteomes" id="UP001141183">
    <property type="component" value="Unassembled WGS sequence"/>
</dbReference>
<dbReference type="InterPro" id="IPR013830">
    <property type="entry name" value="SGNH_hydro"/>
</dbReference>
<feature type="domain" description="SGNH hydrolase-type esterase" evidence="1">
    <location>
        <begin position="46"/>
        <end position="220"/>
    </location>
</feature>
<reference evidence="2" key="1">
    <citation type="submission" date="2022-05" db="EMBL/GenBank/DDBJ databases">
        <title>Draft genome sequence of Clostridium tertium strain CP3 isolated from Peru.</title>
        <authorList>
            <person name="Hurtado R."/>
            <person name="Lima L."/>
            <person name="Sousa T."/>
            <person name="Jaiswal A.K."/>
            <person name="Tiwari S."/>
            <person name="Maturrano L."/>
            <person name="Brenig B."/>
            <person name="Azevedo V."/>
        </authorList>
    </citation>
    <scope>NUCLEOTIDE SEQUENCE</scope>
    <source>
        <strain evidence="2">CP3</strain>
    </source>
</reference>
<dbReference type="PANTHER" id="PTHR30383">
    <property type="entry name" value="THIOESTERASE 1/PROTEASE 1/LYSOPHOSPHOLIPASE L1"/>
    <property type="match status" value="1"/>
</dbReference>
<evidence type="ECO:0000259" key="1">
    <source>
        <dbReference type="Pfam" id="PF13472"/>
    </source>
</evidence>
<comment type="caution">
    <text evidence="2">The sequence shown here is derived from an EMBL/GenBank/DDBJ whole genome shotgun (WGS) entry which is preliminary data.</text>
</comment>
<dbReference type="InterPro" id="IPR051532">
    <property type="entry name" value="Ester_Hydrolysis_Enzymes"/>
</dbReference>
<dbReference type="EMBL" id="JAMRYU010000007">
    <property type="protein sequence ID" value="MDC4240132.1"/>
    <property type="molecule type" value="Genomic_DNA"/>
</dbReference>
<proteinExistence type="predicted"/>
<accession>A0A9X3XN50</accession>
<protein>
    <submittedName>
        <fullName evidence="2">GDSL-type esterase/lipase family protein</fullName>
    </submittedName>
</protein>
<dbReference type="RefSeq" id="WP_099345843.1">
    <property type="nucleotide sequence ID" value="NZ_JADPEJ010000002.1"/>
</dbReference>
<dbReference type="PANTHER" id="PTHR30383:SF5">
    <property type="entry name" value="SGNH HYDROLASE-TYPE ESTERASE DOMAIN-CONTAINING PROTEIN"/>
    <property type="match status" value="1"/>
</dbReference>
<dbReference type="GO" id="GO:0004622">
    <property type="term" value="F:phosphatidylcholine lysophospholipase activity"/>
    <property type="evidence" value="ECO:0007669"/>
    <property type="project" value="TreeGrafter"/>
</dbReference>
<evidence type="ECO:0000313" key="2">
    <source>
        <dbReference type="EMBL" id="MDC4240132.1"/>
    </source>
</evidence>
<sequence length="237" mass="26984">MVMKVGHDYASPGYFSLNVSADTRRKEFDIKNHTLIENKLKPDFLFIGDSITHYWELSAYFNKPGQLIINRGIGGDTTTYLSQRLFADALQLSPKYCIIGIGINDSLDLEGDYWKQLPGLPYNDVLTKAKENYIDIIEQFDNTSSMPIIVSLLPINIPISLCEAKRKKFICDFNDFLYSYSKEKNLIYVDYYHTTVVPGTTLLLEGITYDGLHPNANGYNIMATVLKNTLKKQNIII</sequence>
<dbReference type="SUPFAM" id="SSF52266">
    <property type="entry name" value="SGNH hydrolase"/>
    <property type="match status" value="1"/>
</dbReference>
<keyword evidence="3" id="KW-1185">Reference proteome</keyword>